<reference evidence="1 2" key="1">
    <citation type="journal article" date="2019" name="Int. J. Syst. Evol. Microbiol.">
        <title>The Global Catalogue of Microorganisms (GCM) 10K type strain sequencing project: providing services to taxonomists for standard genome sequencing and annotation.</title>
        <authorList>
            <consortium name="The Broad Institute Genomics Platform"/>
            <consortium name="The Broad Institute Genome Sequencing Center for Infectious Disease"/>
            <person name="Wu L."/>
            <person name="Ma J."/>
        </authorList>
    </citation>
    <scope>NUCLEOTIDE SEQUENCE [LARGE SCALE GENOMIC DNA]</scope>
    <source>
        <strain evidence="1 2">JCM 15628</strain>
    </source>
</reference>
<name>A0ABN2RHY6_9MICO</name>
<dbReference type="EMBL" id="BAAAPU010000003">
    <property type="protein sequence ID" value="GAA1969368.1"/>
    <property type="molecule type" value="Genomic_DNA"/>
</dbReference>
<proteinExistence type="predicted"/>
<comment type="caution">
    <text evidence="1">The sequence shown here is derived from an EMBL/GenBank/DDBJ whole genome shotgun (WGS) entry which is preliminary data.</text>
</comment>
<evidence type="ECO:0000313" key="2">
    <source>
        <dbReference type="Proteomes" id="UP001500013"/>
    </source>
</evidence>
<keyword evidence="2" id="KW-1185">Reference proteome</keyword>
<gene>
    <name evidence="1" type="ORF">GCM10009817_06650</name>
</gene>
<sequence>MTTLGRDALAALSSAGITPREWIGEWSTDGTWSGDTCGCPDDRCIGHHHDARHACGCLPALLEEAAALRAAKRSKAALREAGAMD</sequence>
<dbReference type="Proteomes" id="UP001500013">
    <property type="component" value="Unassembled WGS sequence"/>
</dbReference>
<protein>
    <submittedName>
        <fullName evidence="1">Uncharacterized protein</fullName>
    </submittedName>
</protein>
<evidence type="ECO:0000313" key="1">
    <source>
        <dbReference type="EMBL" id="GAA1969368.1"/>
    </source>
</evidence>
<accession>A0ABN2RHY6</accession>
<organism evidence="1 2">
    <name type="scientific">Terrabacter lapilli</name>
    <dbReference type="NCBI Taxonomy" id="436231"/>
    <lineage>
        <taxon>Bacteria</taxon>
        <taxon>Bacillati</taxon>
        <taxon>Actinomycetota</taxon>
        <taxon>Actinomycetes</taxon>
        <taxon>Micrococcales</taxon>
        <taxon>Intrasporangiaceae</taxon>
        <taxon>Terrabacter</taxon>
    </lineage>
</organism>